<gene>
    <name evidence="1" type="primary">ghoS</name>
    <name evidence="1" type="ORF">ITX56_06505</name>
</gene>
<keyword evidence="2" id="KW-1185">Reference proteome</keyword>
<reference evidence="1 2" key="1">
    <citation type="submission" date="2020-11" db="EMBL/GenBank/DDBJ databases">
        <title>Draft Genome of Enterobacter sp. strain EMC7.</title>
        <authorList>
            <person name="Barman P."/>
            <person name="Sinha S."/>
            <person name="Sen S."/>
            <person name="Chakraborty R."/>
        </authorList>
    </citation>
    <scope>NUCLEOTIDE SEQUENCE [LARGE SCALE GENOMIC DNA]</scope>
    <source>
        <strain evidence="1 2">EMC7</strain>
    </source>
</reference>
<evidence type="ECO:0000313" key="1">
    <source>
        <dbReference type="EMBL" id="MBZ0057473.1"/>
    </source>
</evidence>
<protein>
    <submittedName>
        <fullName evidence="1">Type V toxin-antitoxin system endoribonuclease antitoxin GhoS</fullName>
    </submittedName>
</protein>
<organism evidence="1 2">
    <name type="scientific">Leclercia barmai</name>
    <dbReference type="NCBI Taxonomy" id="2785629"/>
    <lineage>
        <taxon>Bacteria</taxon>
        <taxon>Pseudomonadati</taxon>
        <taxon>Pseudomonadota</taxon>
        <taxon>Gammaproteobacteria</taxon>
        <taxon>Enterobacterales</taxon>
        <taxon>Enterobacteriaceae</taxon>
        <taxon>Leclercia</taxon>
    </lineage>
</organism>
<comment type="caution">
    <text evidence="1">The sequence shown here is derived from an EMBL/GenBank/DDBJ whole genome shotgun (WGS) entry which is preliminary data.</text>
</comment>
<dbReference type="InterPro" id="IPR038241">
    <property type="entry name" value="GhoS_sf"/>
</dbReference>
<accession>A0ABS7RUC1</accession>
<proteinExistence type="predicted"/>
<dbReference type="Gene3D" id="3.30.70.2360">
    <property type="match status" value="1"/>
</dbReference>
<dbReference type="RefSeq" id="WP_039029070.1">
    <property type="nucleotide sequence ID" value="NZ_JADMNK010000002.1"/>
</dbReference>
<dbReference type="InterPro" id="IPR022597">
    <property type="entry name" value="GhoS"/>
</dbReference>
<dbReference type="EMBL" id="JADMNK010000002">
    <property type="protein sequence ID" value="MBZ0057473.1"/>
    <property type="molecule type" value="Genomic_DNA"/>
</dbReference>
<dbReference type="Proteomes" id="UP000706580">
    <property type="component" value="Unassembled WGS sequence"/>
</dbReference>
<evidence type="ECO:0000313" key="2">
    <source>
        <dbReference type="Proteomes" id="UP000706580"/>
    </source>
</evidence>
<name>A0ABS7RUC1_9ENTR</name>
<sequence length="96" mass="10634">MSSGDIARYVVTIKVHEDTLTELNEINNNLTRGGFLMTMTDDEGNLHELGTHTYGLVSPLSEDEVKALASGLVESATGKEPQVEVTRWETWQKAQQ</sequence>
<dbReference type="Pfam" id="PF11080">
    <property type="entry name" value="GhoS"/>
    <property type="match status" value="1"/>
</dbReference>